<protein>
    <submittedName>
        <fullName evidence="1">Uncharacterized protein</fullName>
    </submittedName>
</protein>
<reference evidence="1" key="1">
    <citation type="journal article" date="2023" name="Mol. Phylogenet. Evol.">
        <title>Genome-scale phylogeny and comparative genomics of the fungal order Sordariales.</title>
        <authorList>
            <person name="Hensen N."/>
            <person name="Bonometti L."/>
            <person name="Westerberg I."/>
            <person name="Brannstrom I.O."/>
            <person name="Guillou S."/>
            <person name="Cros-Aarteil S."/>
            <person name="Calhoun S."/>
            <person name="Haridas S."/>
            <person name="Kuo A."/>
            <person name="Mondo S."/>
            <person name="Pangilinan J."/>
            <person name="Riley R."/>
            <person name="LaButti K."/>
            <person name="Andreopoulos B."/>
            <person name="Lipzen A."/>
            <person name="Chen C."/>
            <person name="Yan M."/>
            <person name="Daum C."/>
            <person name="Ng V."/>
            <person name="Clum A."/>
            <person name="Steindorff A."/>
            <person name="Ohm R.A."/>
            <person name="Martin F."/>
            <person name="Silar P."/>
            <person name="Natvig D.O."/>
            <person name="Lalanne C."/>
            <person name="Gautier V."/>
            <person name="Ament-Velasquez S.L."/>
            <person name="Kruys A."/>
            <person name="Hutchinson M.I."/>
            <person name="Powell A.J."/>
            <person name="Barry K."/>
            <person name="Miller A.N."/>
            <person name="Grigoriev I.V."/>
            <person name="Debuchy R."/>
            <person name="Gladieux P."/>
            <person name="Hiltunen Thoren M."/>
            <person name="Johannesson H."/>
        </authorList>
    </citation>
    <scope>NUCLEOTIDE SEQUENCE</scope>
    <source>
        <strain evidence="1">CBS 333.67</strain>
    </source>
</reference>
<accession>A0AAJ0H463</accession>
<evidence type="ECO:0000313" key="2">
    <source>
        <dbReference type="Proteomes" id="UP001273166"/>
    </source>
</evidence>
<keyword evidence="2" id="KW-1185">Reference proteome</keyword>
<name>A0AAJ0H463_9PEZI</name>
<organism evidence="1 2">
    <name type="scientific">Chaetomium strumarium</name>
    <dbReference type="NCBI Taxonomy" id="1170767"/>
    <lineage>
        <taxon>Eukaryota</taxon>
        <taxon>Fungi</taxon>
        <taxon>Dikarya</taxon>
        <taxon>Ascomycota</taxon>
        <taxon>Pezizomycotina</taxon>
        <taxon>Sordariomycetes</taxon>
        <taxon>Sordariomycetidae</taxon>
        <taxon>Sordariales</taxon>
        <taxon>Chaetomiaceae</taxon>
        <taxon>Chaetomium</taxon>
    </lineage>
</organism>
<dbReference type="AlphaFoldDB" id="A0AAJ0H463"/>
<comment type="caution">
    <text evidence="1">The sequence shown here is derived from an EMBL/GenBank/DDBJ whole genome shotgun (WGS) entry which is preliminary data.</text>
</comment>
<dbReference type="EMBL" id="JAUDZG010000001">
    <property type="protein sequence ID" value="KAK3311471.1"/>
    <property type="molecule type" value="Genomic_DNA"/>
</dbReference>
<sequence>MILTNCAVTSILARPSSSSFITSPDCIFAAAAWTTSSVISASFPSWPSSKPRTVNALSRLSSSSALGLPSLCSQSSAATWHWPATATRTVSIVTAVRAALQIALMEQATQAAKKMANRMTIILRHSQLHRFPETECRRFLAASEGSQTVLHLPEQVSSVTCGIGLSGRVKDSLSLSGEGKG</sequence>
<dbReference type="GeneID" id="87890128"/>
<dbReference type="Proteomes" id="UP001273166">
    <property type="component" value="Unassembled WGS sequence"/>
</dbReference>
<evidence type="ECO:0000313" key="1">
    <source>
        <dbReference type="EMBL" id="KAK3311471.1"/>
    </source>
</evidence>
<proteinExistence type="predicted"/>
<dbReference type="RefSeq" id="XP_062727251.1">
    <property type="nucleotide sequence ID" value="XM_062871299.1"/>
</dbReference>
<gene>
    <name evidence="1" type="ORF">B0T15DRAFT_76652</name>
</gene>
<reference evidence="1" key="2">
    <citation type="submission" date="2023-06" db="EMBL/GenBank/DDBJ databases">
        <authorList>
            <consortium name="Lawrence Berkeley National Laboratory"/>
            <person name="Mondo S.J."/>
            <person name="Hensen N."/>
            <person name="Bonometti L."/>
            <person name="Westerberg I."/>
            <person name="Brannstrom I.O."/>
            <person name="Guillou S."/>
            <person name="Cros-Aarteil S."/>
            <person name="Calhoun S."/>
            <person name="Haridas S."/>
            <person name="Kuo A."/>
            <person name="Pangilinan J."/>
            <person name="Riley R."/>
            <person name="Labutti K."/>
            <person name="Andreopoulos B."/>
            <person name="Lipzen A."/>
            <person name="Chen C."/>
            <person name="Yanf M."/>
            <person name="Daum C."/>
            <person name="Ng V."/>
            <person name="Clum A."/>
            <person name="Steindorff A."/>
            <person name="Ohm R."/>
            <person name="Martin F."/>
            <person name="Silar P."/>
            <person name="Natvig D."/>
            <person name="Lalanne C."/>
            <person name="Gautier V."/>
            <person name="Ament-Velasquez S.L."/>
            <person name="Kruys A."/>
            <person name="Hutchinson M.I."/>
            <person name="Powell A.J."/>
            <person name="Barry K."/>
            <person name="Miller A.N."/>
            <person name="Grigoriev I.V."/>
            <person name="Debuchy R."/>
            <person name="Gladieux P."/>
            <person name="Thoren M.H."/>
            <person name="Johannesson H."/>
        </authorList>
    </citation>
    <scope>NUCLEOTIDE SEQUENCE</scope>
    <source>
        <strain evidence="1">CBS 333.67</strain>
    </source>
</reference>